<proteinExistence type="predicted"/>
<gene>
    <name evidence="1" type="ORF">PACLA_8A025040</name>
</gene>
<evidence type="ECO:0000313" key="2">
    <source>
        <dbReference type="Proteomes" id="UP001152795"/>
    </source>
</evidence>
<evidence type="ECO:0000313" key="1">
    <source>
        <dbReference type="EMBL" id="CAB4043486.1"/>
    </source>
</evidence>
<dbReference type="AlphaFoldDB" id="A0A6S7KCK7"/>
<keyword evidence="2" id="KW-1185">Reference proteome</keyword>
<dbReference type="PANTHER" id="PTHR33332">
    <property type="entry name" value="REVERSE TRANSCRIPTASE DOMAIN-CONTAINING PROTEIN"/>
    <property type="match status" value="1"/>
</dbReference>
<dbReference type="InterPro" id="IPR000477">
    <property type="entry name" value="RT_dom"/>
</dbReference>
<accession>A0A6S7KCK7</accession>
<dbReference type="Proteomes" id="UP001152795">
    <property type="component" value="Unassembled WGS sequence"/>
</dbReference>
<name>A0A6S7KCK7_PARCT</name>
<sequence>MEHCLGSSHTYVTDRQQFVIIHGERSDSLPVKQGVPQGSVLGPILFLFSVNDITLHLSTSSTDIFADDTTITASAHYSNIQSLTQHLKNYLEALSEWATNNRMFINTGRTKLLLITGKRIAKKLGQDTSPCLNVKIDNSEISEVSSHASAEMLFLGHKRTKA</sequence>
<dbReference type="OrthoDB" id="426210at2759"/>
<dbReference type="PROSITE" id="PS50878">
    <property type="entry name" value="RT_POL"/>
    <property type="match status" value="1"/>
</dbReference>
<comment type="caution">
    <text evidence="1">The sequence shown here is derived from an EMBL/GenBank/DDBJ whole genome shotgun (WGS) entry which is preliminary data.</text>
</comment>
<dbReference type="EMBL" id="CACRXK020032503">
    <property type="protein sequence ID" value="CAB4043486.1"/>
    <property type="molecule type" value="Genomic_DNA"/>
</dbReference>
<organism evidence="1 2">
    <name type="scientific">Paramuricea clavata</name>
    <name type="common">Red gorgonian</name>
    <name type="synonym">Violescent sea-whip</name>
    <dbReference type="NCBI Taxonomy" id="317549"/>
    <lineage>
        <taxon>Eukaryota</taxon>
        <taxon>Metazoa</taxon>
        <taxon>Cnidaria</taxon>
        <taxon>Anthozoa</taxon>
        <taxon>Octocorallia</taxon>
        <taxon>Malacalcyonacea</taxon>
        <taxon>Plexauridae</taxon>
        <taxon>Paramuricea</taxon>
    </lineage>
</organism>
<feature type="non-terminal residue" evidence="1">
    <location>
        <position position="162"/>
    </location>
</feature>
<dbReference type="Pfam" id="PF00078">
    <property type="entry name" value="RVT_1"/>
    <property type="match status" value="1"/>
</dbReference>
<protein>
    <submittedName>
        <fullName evidence="1">Uncharacterized protein</fullName>
    </submittedName>
</protein>
<reference evidence="1" key="1">
    <citation type="submission" date="2020-04" db="EMBL/GenBank/DDBJ databases">
        <authorList>
            <person name="Alioto T."/>
            <person name="Alioto T."/>
            <person name="Gomez Garrido J."/>
        </authorList>
    </citation>
    <scope>NUCLEOTIDE SEQUENCE</scope>
    <source>
        <strain evidence="1">A484AB</strain>
    </source>
</reference>